<keyword evidence="7" id="KW-1185">Reference proteome</keyword>
<dbReference type="GO" id="GO:0004674">
    <property type="term" value="F:protein serine/threonine kinase activity"/>
    <property type="evidence" value="ECO:0007669"/>
    <property type="project" value="UniProtKB-KW"/>
</dbReference>
<feature type="repeat" description="WD" evidence="3">
    <location>
        <begin position="405"/>
        <end position="446"/>
    </location>
</feature>
<keyword evidence="4" id="KW-1133">Transmembrane helix</keyword>
<dbReference type="PROSITE" id="PS00678">
    <property type="entry name" value="WD_REPEATS_1"/>
    <property type="match status" value="2"/>
</dbReference>
<dbReference type="SUPFAM" id="SSF117289">
    <property type="entry name" value="Nucleoporin domain"/>
    <property type="match status" value="1"/>
</dbReference>
<dbReference type="PROSITE" id="PS50294">
    <property type="entry name" value="WD_REPEATS_REGION"/>
    <property type="match status" value="5"/>
</dbReference>
<dbReference type="GO" id="GO:0005524">
    <property type="term" value="F:ATP binding"/>
    <property type="evidence" value="ECO:0007669"/>
    <property type="project" value="InterPro"/>
</dbReference>
<keyword evidence="6" id="KW-0723">Serine/threonine-protein kinase</keyword>
<feature type="repeat" description="WD" evidence="3">
    <location>
        <begin position="867"/>
        <end position="908"/>
    </location>
</feature>
<evidence type="ECO:0000256" key="3">
    <source>
        <dbReference type="PROSITE-ProRule" id="PRU00221"/>
    </source>
</evidence>
<name>B9XMI9_PEDPL</name>
<dbReference type="EMBL" id="ABOX02000035">
    <property type="protein sequence ID" value="EEF58888.1"/>
    <property type="molecule type" value="Genomic_DNA"/>
</dbReference>
<dbReference type="OrthoDB" id="175560at2"/>
<dbReference type="Gene3D" id="3.30.200.20">
    <property type="entry name" value="Phosphorylase Kinase, domain 1"/>
    <property type="match status" value="1"/>
</dbReference>
<dbReference type="InterPro" id="IPR019775">
    <property type="entry name" value="WD40_repeat_CS"/>
</dbReference>
<evidence type="ECO:0000256" key="2">
    <source>
        <dbReference type="ARBA" id="ARBA00022737"/>
    </source>
</evidence>
<protein>
    <submittedName>
        <fullName evidence="6">Serine/threonine protein kinase with WD40 repeats</fullName>
    </submittedName>
</protein>
<keyword evidence="6" id="KW-0418">Kinase</keyword>
<accession>B9XMI9</accession>
<dbReference type="InterPro" id="IPR015943">
    <property type="entry name" value="WD40/YVTN_repeat-like_dom_sf"/>
</dbReference>
<feature type="repeat" description="WD" evidence="3">
    <location>
        <begin position="655"/>
        <end position="686"/>
    </location>
</feature>
<feature type="repeat" description="WD" evidence="3">
    <location>
        <begin position="909"/>
        <end position="950"/>
    </location>
</feature>
<dbReference type="PANTHER" id="PTHR19879:SF9">
    <property type="entry name" value="TRANSCRIPTION INITIATION FACTOR TFIID SUBUNIT 5"/>
    <property type="match status" value="1"/>
</dbReference>
<dbReference type="STRING" id="320771.Cflav_PD2890"/>
<dbReference type="PRINTS" id="PR00320">
    <property type="entry name" value="GPROTEINBRPT"/>
</dbReference>
<dbReference type="InterPro" id="IPR020472">
    <property type="entry name" value="WD40_PAC1"/>
</dbReference>
<evidence type="ECO:0000259" key="5">
    <source>
        <dbReference type="PROSITE" id="PS50011"/>
    </source>
</evidence>
<gene>
    <name evidence="6" type="ORF">Cflav_PD2890</name>
</gene>
<dbReference type="SMART" id="SM00220">
    <property type="entry name" value="S_TKc"/>
    <property type="match status" value="1"/>
</dbReference>
<dbReference type="Pfam" id="PF00069">
    <property type="entry name" value="Pkinase"/>
    <property type="match status" value="1"/>
</dbReference>
<dbReference type="SMART" id="SM00320">
    <property type="entry name" value="WD40"/>
    <property type="match status" value="11"/>
</dbReference>
<evidence type="ECO:0000256" key="4">
    <source>
        <dbReference type="SAM" id="Phobius"/>
    </source>
</evidence>
<dbReference type="InterPro" id="IPR011047">
    <property type="entry name" value="Quinoprotein_ADH-like_sf"/>
</dbReference>
<dbReference type="PROSITE" id="PS50011">
    <property type="entry name" value="PROTEIN_KINASE_DOM"/>
    <property type="match status" value="1"/>
</dbReference>
<comment type="caution">
    <text evidence="6">The sequence shown here is derived from an EMBL/GenBank/DDBJ whole genome shotgun (WGS) entry which is preliminary data.</text>
</comment>
<dbReference type="PANTHER" id="PTHR19879">
    <property type="entry name" value="TRANSCRIPTION INITIATION FACTOR TFIID"/>
    <property type="match status" value="1"/>
</dbReference>
<dbReference type="SUPFAM" id="SSF56112">
    <property type="entry name" value="Protein kinase-like (PK-like)"/>
    <property type="match status" value="1"/>
</dbReference>
<dbReference type="Pfam" id="PF00400">
    <property type="entry name" value="WD40"/>
    <property type="match status" value="7"/>
</dbReference>
<dbReference type="PROSITE" id="PS00108">
    <property type="entry name" value="PROTEIN_KINASE_ST"/>
    <property type="match status" value="1"/>
</dbReference>
<dbReference type="CDD" id="cd14014">
    <property type="entry name" value="STKc_PknB_like"/>
    <property type="match status" value="1"/>
</dbReference>
<dbReference type="InterPro" id="IPR008271">
    <property type="entry name" value="Ser/Thr_kinase_AS"/>
</dbReference>
<evidence type="ECO:0000313" key="7">
    <source>
        <dbReference type="Proteomes" id="UP000003688"/>
    </source>
</evidence>
<feature type="repeat" description="WD" evidence="3">
    <location>
        <begin position="447"/>
        <end position="488"/>
    </location>
</feature>
<keyword evidence="4" id="KW-0812">Transmembrane</keyword>
<dbReference type="InterPro" id="IPR011009">
    <property type="entry name" value="Kinase-like_dom_sf"/>
</dbReference>
<keyword evidence="1 3" id="KW-0853">WD repeat</keyword>
<dbReference type="InterPro" id="IPR001680">
    <property type="entry name" value="WD40_rpt"/>
</dbReference>
<dbReference type="CDD" id="cd00200">
    <property type="entry name" value="WD40"/>
    <property type="match status" value="2"/>
</dbReference>
<dbReference type="RefSeq" id="WP_007417028.1">
    <property type="nucleotide sequence ID" value="NZ_ABOX02000035.1"/>
</dbReference>
<feature type="repeat" description="WD" evidence="3">
    <location>
        <begin position="613"/>
        <end position="654"/>
    </location>
</feature>
<feature type="domain" description="Protein kinase" evidence="5">
    <location>
        <begin position="11"/>
        <end position="273"/>
    </location>
</feature>
<evidence type="ECO:0000256" key="1">
    <source>
        <dbReference type="ARBA" id="ARBA00022574"/>
    </source>
</evidence>
<dbReference type="Gene3D" id="2.130.10.10">
    <property type="entry name" value="YVTN repeat-like/Quinoprotein amine dehydrogenase"/>
    <property type="match status" value="3"/>
</dbReference>
<keyword evidence="6" id="KW-0808">Transferase</keyword>
<organism evidence="6 7">
    <name type="scientific">Pedosphaera parvula (strain Ellin514)</name>
    <dbReference type="NCBI Taxonomy" id="320771"/>
    <lineage>
        <taxon>Bacteria</taxon>
        <taxon>Pseudomonadati</taxon>
        <taxon>Verrucomicrobiota</taxon>
        <taxon>Pedosphaerae</taxon>
        <taxon>Pedosphaerales</taxon>
        <taxon>Pedosphaeraceae</taxon>
        <taxon>Pedosphaera</taxon>
    </lineage>
</organism>
<dbReference type="SUPFAM" id="SSF50978">
    <property type="entry name" value="WD40 repeat-like"/>
    <property type="match status" value="1"/>
</dbReference>
<feature type="repeat" description="WD" evidence="3">
    <location>
        <begin position="530"/>
        <end position="571"/>
    </location>
</feature>
<dbReference type="Proteomes" id="UP000003688">
    <property type="component" value="Unassembled WGS sequence"/>
</dbReference>
<dbReference type="InterPro" id="IPR000719">
    <property type="entry name" value="Prot_kinase_dom"/>
</dbReference>
<dbReference type="PROSITE" id="PS50082">
    <property type="entry name" value="WD_REPEATS_2"/>
    <property type="match status" value="7"/>
</dbReference>
<sequence>MLNALRRVGDYEILEEIARGGMGVVYRARQMSLNRLVALKMVLHGPFSSEEFVQRFKTEAQAAARLHHPNIVGIYEIGEEDGHHYFSMEYIEGKNLADLTSQRPLNAARAARLLKTISEAVHYAHGQGVLHRDLKPSNVIIDNLDQPHITDFGLAKVIQSRAGLTITGQTLGSPNYMAPEQVGGKHSVTGAFTDVYSLGGILYHLLTGRPPFQGETIPEVLSQLQAADPVPPRRLNPSVPISLQTICMKCLQKQPEGRYATAGELTEELECFLANKPIKARPVSAVRKLTLWCRRHPVPAALTVALAMVILLGFVAVFGQWSRAELLARGEANQRRIAEEHGRKMALNLYAADMSVASQAAQRGDYGLARRTLSALKPKAGDVDLRGFEWFYLWNQCEGDQLAVLTGHAWIVTCIAFSSDGKWLVTGSQDGTAKLWDVKGRKLIHSFEVTPGAVWSVGFSPERDLVMTAGAGDQVKFWDTKDFHLVSELPGQIASLSKTGSVVAISHSSPFFWERSGFVELRDYRTGAKLKGISSKARAVALSPDGKRLAGAGPSHDVEIWDVASGEKIGAISTQKPIWSVTFSPDSKKLLTTDWSNEASLWELDLLVSPRKLKGHNLTVWSAMFSPNGKQIVTTGSDQTIRIWDTATLETEGVLRGHGNEVWCAALTPDGRFLASGGKDQAVMLWPGKIQAQKRSLPLNTGERPILSSDGTKAILVTKNGANKALRLWNIETQTELADLGEENAIGFSPEGQNIVLLNRESGCLEFCLPGARGHAGCTLEYARTKEKPFECFGFSQDYKKFFSIGVSGTIRVWDAKSGKLTWSAQGPKPPIRAAELAPDGKLLAVSLERENSVRLYQSDGKSQKELKGHRDFVSGLAFSPDATSLATGSMDGTIKVWNTSKGQWLFDLPGHMQEVTDVSFSPDGKTLASVGLHESVKLWHLKTQRELLSIEMPKAGAFIEFTGDGKRLAVTTGEDTVQFFDAVDHVGKLPSD</sequence>
<proteinExistence type="predicted"/>
<dbReference type="InterPro" id="IPR036322">
    <property type="entry name" value="WD40_repeat_dom_sf"/>
</dbReference>
<keyword evidence="4" id="KW-0472">Membrane</keyword>
<reference evidence="6 7" key="1">
    <citation type="journal article" date="2011" name="J. Bacteriol.">
        <title>Genome sequence of 'Pedosphaera parvula' Ellin514, an aerobic Verrucomicrobial isolate from pasture soil.</title>
        <authorList>
            <person name="Kant R."/>
            <person name="van Passel M.W."/>
            <person name="Sangwan P."/>
            <person name="Palva A."/>
            <person name="Lucas S."/>
            <person name="Copeland A."/>
            <person name="Lapidus A."/>
            <person name="Glavina Del Rio T."/>
            <person name="Dalin E."/>
            <person name="Tice H."/>
            <person name="Bruce D."/>
            <person name="Goodwin L."/>
            <person name="Pitluck S."/>
            <person name="Chertkov O."/>
            <person name="Larimer F.W."/>
            <person name="Land M.L."/>
            <person name="Hauser L."/>
            <person name="Brettin T.S."/>
            <person name="Detter J.C."/>
            <person name="Han S."/>
            <person name="de Vos W.M."/>
            <person name="Janssen P.H."/>
            <person name="Smidt H."/>
        </authorList>
    </citation>
    <scope>NUCLEOTIDE SEQUENCE [LARGE SCALE GENOMIC DNA]</scope>
    <source>
        <strain evidence="6 7">Ellin514</strain>
    </source>
</reference>
<dbReference type="SUPFAM" id="SSF50998">
    <property type="entry name" value="Quinoprotein alcohol dehydrogenase-like"/>
    <property type="match status" value="1"/>
</dbReference>
<evidence type="ECO:0000313" key="6">
    <source>
        <dbReference type="EMBL" id="EEF58888.1"/>
    </source>
</evidence>
<dbReference type="Gene3D" id="1.10.510.10">
    <property type="entry name" value="Transferase(Phosphotransferase) domain 1"/>
    <property type="match status" value="1"/>
</dbReference>
<feature type="transmembrane region" description="Helical" evidence="4">
    <location>
        <begin position="298"/>
        <end position="321"/>
    </location>
</feature>
<dbReference type="AlphaFoldDB" id="B9XMI9"/>
<keyword evidence="2" id="KW-0677">Repeat</keyword>